<evidence type="ECO:0000259" key="3">
    <source>
        <dbReference type="Pfam" id="PF10585"/>
    </source>
</evidence>
<comment type="caution">
    <text evidence="4">The sequence shown here is derived from an EMBL/GenBank/DDBJ whole genome shotgun (WGS) entry which is preliminary data.</text>
</comment>
<dbReference type="SUPFAM" id="SSF69572">
    <property type="entry name" value="Activating enzymes of the ubiquitin-like proteins"/>
    <property type="match status" value="1"/>
</dbReference>
<dbReference type="OrthoDB" id="10252231at2759"/>
<feature type="domain" description="Ubiquitin-activating enzyme SCCH" evidence="3">
    <location>
        <begin position="1"/>
        <end position="26"/>
    </location>
</feature>
<evidence type="ECO:0000313" key="5">
    <source>
        <dbReference type="Proteomes" id="UP000829196"/>
    </source>
</evidence>
<comment type="pathway">
    <text evidence="1">Protein modification; protein ubiquitination.</text>
</comment>
<comment type="similarity">
    <text evidence="2">Belongs to the ubiquitin-activating E1 family.</text>
</comment>
<dbReference type="EMBL" id="JAGYWB010000006">
    <property type="protein sequence ID" value="KAI0519288.1"/>
    <property type="molecule type" value="Genomic_DNA"/>
</dbReference>
<dbReference type="Proteomes" id="UP000829196">
    <property type="component" value="Unassembled WGS sequence"/>
</dbReference>
<evidence type="ECO:0000313" key="4">
    <source>
        <dbReference type="EMBL" id="KAI0519288.1"/>
    </source>
</evidence>
<sequence length="104" mass="11278">MDFIAGLANMRARNYSIPEVDKLKAKFIAGRIIPAIATSTAMATGLVCLELYKVLAGGHKLENYRNTLCQSRPSALLHGRTCSTKGNQAPGFELDCVGSLDHQR</sequence>
<dbReference type="SMR" id="A0A8T3BQB6"/>
<dbReference type="Gene3D" id="1.10.10.2660">
    <property type="entry name" value="Ubiquitin-activating enzyme E1, SCCH domain"/>
    <property type="match status" value="1"/>
</dbReference>
<reference evidence="4" key="1">
    <citation type="journal article" date="2022" name="Front. Genet.">
        <title>Chromosome-Scale Assembly of the Dendrobium nobile Genome Provides Insights Into the Molecular Mechanism of the Biosynthesis of the Medicinal Active Ingredient of Dendrobium.</title>
        <authorList>
            <person name="Xu Q."/>
            <person name="Niu S.-C."/>
            <person name="Li K.-L."/>
            <person name="Zheng P.-J."/>
            <person name="Zhang X.-J."/>
            <person name="Jia Y."/>
            <person name="Liu Y."/>
            <person name="Niu Y.-X."/>
            <person name="Yu L.-H."/>
            <person name="Chen D.-F."/>
            <person name="Zhang G.-Q."/>
        </authorList>
    </citation>
    <scope>NUCLEOTIDE SEQUENCE</scope>
    <source>
        <tissue evidence="4">Leaf</tissue>
    </source>
</reference>
<dbReference type="AlphaFoldDB" id="A0A8T3BQB6"/>
<accession>A0A8T3BQB6</accession>
<dbReference type="InterPro" id="IPR019572">
    <property type="entry name" value="UBA_E1_SCCH"/>
</dbReference>
<dbReference type="InterPro" id="IPR042063">
    <property type="entry name" value="Ubi_acti_E1_SCCH"/>
</dbReference>
<evidence type="ECO:0000256" key="2">
    <source>
        <dbReference type="ARBA" id="ARBA00005673"/>
    </source>
</evidence>
<proteinExistence type="inferred from homology"/>
<gene>
    <name evidence="4" type="ORF">KFK09_006730</name>
</gene>
<evidence type="ECO:0000256" key="1">
    <source>
        <dbReference type="ARBA" id="ARBA00004906"/>
    </source>
</evidence>
<dbReference type="InterPro" id="IPR035985">
    <property type="entry name" value="Ubiquitin-activating_enz"/>
</dbReference>
<dbReference type="Pfam" id="PF10585">
    <property type="entry name" value="UBA_E1_SCCH"/>
    <property type="match status" value="1"/>
</dbReference>
<name>A0A8T3BQB6_DENNO</name>
<organism evidence="4 5">
    <name type="scientific">Dendrobium nobile</name>
    <name type="common">Orchid</name>
    <dbReference type="NCBI Taxonomy" id="94219"/>
    <lineage>
        <taxon>Eukaryota</taxon>
        <taxon>Viridiplantae</taxon>
        <taxon>Streptophyta</taxon>
        <taxon>Embryophyta</taxon>
        <taxon>Tracheophyta</taxon>
        <taxon>Spermatophyta</taxon>
        <taxon>Magnoliopsida</taxon>
        <taxon>Liliopsida</taxon>
        <taxon>Asparagales</taxon>
        <taxon>Orchidaceae</taxon>
        <taxon>Epidendroideae</taxon>
        <taxon>Malaxideae</taxon>
        <taxon>Dendrobiinae</taxon>
        <taxon>Dendrobium</taxon>
    </lineage>
</organism>
<keyword evidence="5" id="KW-1185">Reference proteome</keyword>
<dbReference type="GO" id="GO:0008641">
    <property type="term" value="F:ubiquitin-like modifier activating enzyme activity"/>
    <property type="evidence" value="ECO:0007669"/>
    <property type="project" value="InterPro"/>
</dbReference>
<protein>
    <recommendedName>
        <fullName evidence="3">Ubiquitin-activating enzyme SCCH domain-containing protein</fullName>
    </recommendedName>
</protein>